<comment type="similarity">
    <text evidence="1">Belongs to the thymidylate kinase family.</text>
</comment>
<keyword evidence="4" id="KW-1185">Reference proteome</keyword>
<feature type="domain" description="Protein kinase" evidence="2">
    <location>
        <begin position="1"/>
        <end position="223"/>
    </location>
</feature>
<dbReference type="EMBL" id="CAUYUJ010020421">
    <property type="protein sequence ID" value="CAK0898062.1"/>
    <property type="molecule type" value="Genomic_DNA"/>
</dbReference>
<proteinExistence type="inferred from homology"/>
<reference evidence="3" key="1">
    <citation type="submission" date="2023-10" db="EMBL/GenBank/DDBJ databases">
        <authorList>
            <person name="Chen Y."/>
            <person name="Shah S."/>
            <person name="Dougan E. K."/>
            <person name="Thang M."/>
            <person name="Chan C."/>
        </authorList>
    </citation>
    <scope>NUCLEOTIDE SEQUENCE [LARGE SCALE GENOMIC DNA]</scope>
</reference>
<dbReference type="Pfam" id="PF00069">
    <property type="entry name" value="Pkinase"/>
    <property type="match status" value="1"/>
</dbReference>
<evidence type="ECO:0000259" key="2">
    <source>
        <dbReference type="PROSITE" id="PS50011"/>
    </source>
</evidence>
<evidence type="ECO:0000256" key="1">
    <source>
        <dbReference type="ARBA" id="ARBA00009776"/>
    </source>
</evidence>
<name>A0ABN9XEV0_9DINO</name>
<evidence type="ECO:0000313" key="3">
    <source>
        <dbReference type="EMBL" id="CAK0898062.1"/>
    </source>
</evidence>
<dbReference type="InterPro" id="IPR000719">
    <property type="entry name" value="Prot_kinase_dom"/>
</dbReference>
<dbReference type="Proteomes" id="UP001189429">
    <property type="component" value="Unassembled WGS sequence"/>
</dbReference>
<dbReference type="InterPro" id="IPR039430">
    <property type="entry name" value="Thymidylate_kin-like_dom"/>
</dbReference>
<feature type="non-terminal residue" evidence="3">
    <location>
        <position position="240"/>
    </location>
</feature>
<dbReference type="SUPFAM" id="SSF56112">
    <property type="entry name" value="Protein kinase-like (PK-like)"/>
    <property type="match status" value="1"/>
</dbReference>
<dbReference type="InterPro" id="IPR011009">
    <property type="entry name" value="Kinase-like_dom_sf"/>
</dbReference>
<dbReference type="PROSITE" id="PS50011">
    <property type="entry name" value="PROTEIN_KINASE_DOM"/>
    <property type="match status" value="1"/>
</dbReference>
<dbReference type="InterPro" id="IPR008271">
    <property type="entry name" value="Ser/Thr_kinase_AS"/>
</dbReference>
<dbReference type="InterPro" id="IPR027417">
    <property type="entry name" value="P-loop_NTPase"/>
</dbReference>
<dbReference type="Gene3D" id="1.10.510.10">
    <property type="entry name" value="Transferase(Phosphotransferase) domain 1"/>
    <property type="match status" value="1"/>
</dbReference>
<evidence type="ECO:0000313" key="4">
    <source>
        <dbReference type="Proteomes" id="UP001189429"/>
    </source>
</evidence>
<comment type="caution">
    <text evidence="3">The sequence shown here is derived from an EMBL/GenBank/DDBJ whole genome shotgun (WGS) entry which is preliminary data.</text>
</comment>
<dbReference type="PANTHER" id="PTHR10344">
    <property type="entry name" value="THYMIDYLATE KINASE"/>
    <property type="match status" value="1"/>
</dbReference>
<sequence length="240" mass="26391">MAANLMQQVLRGICYLHEQHVAHRDVKDDNFLFLHKAPIEKNVLKLTDFGLSKRCEPGCFMDEVAGTADWVAPEVLRGEYDISCGLTAEQVAEVAGALAAAADHGALREPRGVAGALERSAQTAFSPADLQSMRRAVGILQAPAEEKSSWRTGSPRGLFFVFEGLDRSGKSTQSKLLAKHLEEAGTKVRWTCFPDRATAVGTLIDLYLQRKIELHDECVHQLFSANRWEAAQGIVEDMNA</sequence>
<dbReference type="SUPFAM" id="SSF52540">
    <property type="entry name" value="P-loop containing nucleoside triphosphate hydrolases"/>
    <property type="match status" value="1"/>
</dbReference>
<accession>A0ABN9XEV0</accession>
<organism evidence="3 4">
    <name type="scientific">Prorocentrum cordatum</name>
    <dbReference type="NCBI Taxonomy" id="2364126"/>
    <lineage>
        <taxon>Eukaryota</taxon>
        <taxon>Sar</taxon>
        <taxon>Alveolata</taxon>
        <taxon>Dinophyceae</taxon>
        <taxon>Prorocentrales</taxon>
        <taxon>Prorocentraceae</taxon>
        <taxon>Prorocentrum</taxon>
    </lineage>
</organism>
<dbReference type="Gene3D" id="3.40.50.300">
    <property type="entry name" value="P-loop containing nucleotide triphosphate hydrolases"/>
    <property type="match status" value="1"/>
</dbReference>
<protein>
    <recommendedName>
        <fullName evidence="2">Protein kinase domain-containing protein</fullName>
    </recommendedName>
</protein>
<dbReference type="PANTHER" id="PTHR10344:SF1">
    <property type="entry name" value="THYMIDYLATE KINASE"/>
    <property type="match status" value="1"/>
</dbReference>
<dbReference type="Pfam" id="PF02223">
    <property type="entry name" value="Thymidylate_kin"/>
    <property type="match status" value="1"/>
</dbReference>
<dbReference type="PROSITE" id="PS00108">
    <property type="entry name" value="PROTEIN_KINASE_ST"/>
    <property type="match status" value="1"/>
</dbReference>
<gene>
    <name evidence="3" type="ORF">PCOR1329_LOCUS76048</name>
</gene>